<dbReference type="SMART" id="SM00530">
    <property type="entry name" value="HTH_XRE"/>
    <property type="match status" value="1"/>
</dbReference>
<accession>A0A6M5YYE4</accession>
<reference evidence="3" key="1">
    <citation type="submission" date="2020-05" db="EMBL/GenBank/DDBJ databases">
        <title>Frigoriglobus tundricola gen. nov., sp. nov., a psychrotolerant cellulolytic planctomycete of the family Gemmataceae with two divergent copies of 16S rRNA gene.</title>
        <authorList>
            <person name="Kulichevskaya I.S."/>
            <person name="Ivanova A.A."/>
            <person name="Naumoff D.G."/>
            <person name="Beletsky A.V."/>
            <person name="Rijpstra W.I.C."/>
            <person name="Sinninghe Damste J.S."/>
            <person name="Mardanov A.V."/>
            <person name="Ravin N.V."/>
            <person name="Dedysh S.N."/>
        </authorList>
    </citation>
    <scope>NUCLEOTIDE SEQUENCE [LARGE SCALE GENOMIC DNA]</scope>
    <source>
        <strain evidence="3">PL17</strain>
    </source>
</reference>
<dbReference type="CDD" id="cd00093">
    <property type="entry name" value="HTH_XRE"/>
    <property type="match status" value="1"/>
</dbReference>
<dbReference type="Pfam" id="PF13560">
    <property type="entry name" value="HTH_31"/>
    <property type="match status" value="1"/>
</dbReference>
<evidence type="ECO:0000313" key="3">
    <source>
        <dbReference type="Proteomes" id="UP000503447"/>
    </source>
</evidence>
<keyword evidence="3" id="KW-1185">Reference proteome</keyword>
<dbReference type="Gene3D" id="2.60.120.10">
    <property type="entry name" value="Jelly Rolls"/>
    <property type="match status" value="1"/>
</dbReference>
<dbReference type="Proteomes" id="UP000503447">
    <property type="component" value="Chromosome"/>
</dbReference>
<dbReference type="Gene3D" id="1.10.260.40">
    <property type="entry name" value="lambda repressor-like DNA-binding domains"/>
    <property type="match status" value="1"/>
</dbReference>
<sequence>MLGDRIRVHRLRQGKSIRTVASEAAVSKTSVVRLEKGGACEPNTIAKVCAALGLHVEALVSAPPAAANVAVHSAKDDRWYDLVNFAGGPLGGSDRPLSAAERERYADRGKAVPLNLLKSRLPQGRLLSTIIELYGPSPVRSHPGEEWVYVLSGRAEVSVNGIGYTLAPGESMVFRSAEPHSYAPAASPPVEPVRLISVRLDDDR</sequence>
<feature type="domain" description="HTH cro/C1-type" evidence="1">
    <location>
        <begin position="6"/>
        <end position="59"/>
    </location>
</feature>
<dbReference type="InterPro" id="IPR010982">
    <property type="entry name" value="Lambda_DNA-bd_dom_sf"/>
</dbReference>
<dbReference type="InterPro" id="IPR011051">
    <property type="entry name" value="RmlC_Cupin_sf"/>
</dbReference>
<organism evidence="2 3">
    <name type="scientific">Frigoriglobus tundricola</name>
    <dbReference type="NCBI Taxonomy" id="2774151"/>
    <lineage>
        <taxon>Bacteria</taxon>
        <taxon>Pseudomonadati</taxon>
        <taxon>Planctomycetota</taxon>
        <taxon>Planctomycetia</taxon>
        <taxon>Gemmatales</taxon>
        <taxon>Gemmataceae</taxon>
        <taxon>Frigoriglobus</taxon>
    </lineage>
</organism>
<dbReference type="RefSeq" id="WP_171474059.1">
    <property type="nucleotide sequence ID" value="NZ_CP053452.2"/>
</dbReference>
<dbReference type="InterPro" id="IPR001387">
    <property type="entry name" value="Cro/C1-type_HTH"/>
</dbReference>
<name>A0A6M5YYE4_9BACT</name>
<dbReference type="EMBL" id="CP053452">
    <property type="protein sequence ID" value="QJW99005.1"/>
    <property type="molecule type" value="Genomic_DNA"/>
</dbReference>
<dbReference type="InterPro" id="IPR014710">
    <property type="entry name" value="RmlC-like_jellyroll"/>
</dbReference>
<dbReference type="SUPFAM" id="SSF51182">
    <property type="entry name" value="RmlC-like cupins"/>
    <property type="match status" value="1"/>
</dbReference>
<evidence type="ECO:0000259" key="1">
    <source>
        <dbReference type="PROSITE" id="PS50943"/>
    </source>
</evidence>
<gene>
    <name evidence="2" type="ORF">FTUN_6601</name>
</gene>
<dbReference type="GO" id="GO:0003677">
    <property type="term" value="F:DNA binding"/>
    <property type="evidence" value="ECO:0007669"/>
    <property type="project" value="InterPro"/>
</dbReference>
<dbReference type="PROSITE" id="PS50943">
    <property type="entry name" value="HTH_CROC1"/>
    <property type="match status" value="1"/>
</dbReference>
<dbReference type="InterPro" id="IPR013096">
    <property type="entry name" value="Cupin_2"/>
</dbReference>
<protein>
    <recommendedName>
        <fullName evidence="1">HTH cro/C1-type domain-containing protein</fullName>
    </recommendedName>
</protein>
<dbReference type="SUPFAM" id="SSF47413">
    <property type="entry name" value="lambda repressor-like DNA-binding domains"/>
    <property type="match status" value="1"/>
</dbReference>
<dbReference type="Pfam" id="PF07883">
    <property type="entry name" value="Cupin_2"/>
    <property type="match status" value="1"/>
</dbReference>
<dbReference type="AlphaFoldDB" id="A0A6M5YYE4"/>
<proteinExistence type="predicted"/>
<dbReference type="CDD" id="cd02209">
    <property type="entry name" value="cupin_XRE_C"/>
    <property type="match status" value="1"/>
</dbReference>
<evidence type="ECO:0000313" key="2">
    <source>
        <dbReference type="EMBL" id="QJW99005.1"/>
    </source>
</evidence>
<dbReference type="KEGG" id="ftj:FTUN_6601"/>